<sequence length="474" mass="50285">MLPLRDTKLSDSLLAGPLRFAGGLSASAQLAVGGLLWLLCSLAISCWVYWQLEAPTRKPTAASGAALPFAVAHKPSGAHDGGLGFDRALALESVDALLARTLPLALPQAQWQQLPLQENLPVETSQLPSGATIPHIPAASAEQAAYAATYASTADLRQVIVSGPCAPLRLGLALLQGLRDQNPALERAGVRTEVRWTPQGTLEVLLNHLVYYVVSFPGREGQLSDLAQPLPPEALAIVIDDMGQRLESAEALASLPFPVTLAIWPRSPHAQETAGIALTSRLDCLLHQPMEALPRALHGRPDPGPGALLTSMSAQEVQTVLEENLRILPSVIGLNNHMGSAFTGDISLCRTLCSMLGGRGLAVLDSVTRPDPQLALAAREAGLVGLARDVFLDTRRDTAAILSALDAAAARVRAQGMAVAIGHPYPETLRALRDWQDKDGVAVVPLRRVLWKLAQDGAAVAARSYPANNNMEKE</sequence>
<evidence type="ECO:0008006" key="2">
    <source>
        <dbReference type="Google" id="ProtNLM"/>
    </source>
</evidence>
<dbReference type="AlphaFoldDB" id="A0A212JA90"/>
<gene>
    <name evidence="1" type="ORF">KM92DES2_10782</name>
</gene>
<protein>
    <recommendedName>
        <fullName evidence="2">Divergent polysaccharide deacetylase family protein</fullName>
    </recommendedName>
</protein>
<dbReference type="Gene3D" id="3.20.20.370">
    <property type="entry name" value="Glycoside hydrolase/deacetylase"/>
    <property type="match status" value="1"/>
</dbReference>
<proteinExistence type="predicted"/>
<dbReference type="PANTHER" id="PTHR30105">
    <property type="entry name" value="UNCHARACTERIZED YIBQ-RELATED"/>
    <property type="match status" value="1"/>
</dbReference>
<reference evidence="1" key="1">
    <citation type="submission" date="2016-04" db="EMBL/GenBank/DDBJ databases">
        <authorList>
            <person name="Evans L.H."/>
            <person name="Alamgir A."/>
            <person name="Owens N."/>
            <person name="Weber N.D."/>
            <person name="Virtaneva K."/>
            <person name="Barbian K."/>
            <person name="Babar A."/>
            <person name="Rosenke K."/>
        </authorList>
    </citation>
    <scope>NUCLEOTIDE SEQUENCE</scope>
    <source>
        <strain evidence="1">92-2</strain>
    </source>
</reference>
<dbReference type="SUPFAM" id="SSF88713">
    <property type="entry name" value="Glycoside hydrolase/deacetylase"/>
    <property type="match status" value="1"/>
</dbReference>
<dbReference type="Pfam" id="PF04748">
    <property type="entry name" value="Polysacc_deac_2"/>
    <property type="match status" value="1"/>
</dbReference>
<name>A0A212JA90_9BACT</name>
<accession>A0A212JA90</accession>
<dbReference type="PANTHER" id="PTHR30105:SF2">
    <property type="entry name" value="DIVERGENT POLYSACCHARIDE DEACETYLASE SUPERFAMILY"/>
    <property type="match status" value="1"/>
</dbReference>
<evidence type="ECO:0000313" key="1">
    <source>
        <dbReference type="EMBL" id="SBV96367.1"/>
    </source>
</evidence>
<dbReference type="CDD" id="cd10936">
    <property type="entry name" value="CE4_DAC2"/>
    <property type="match status" value="1"/>
</dbReference>
<dbReference type="InterPro" id="IPR011330">
    <property type="entry name" value="Glyco_hydro/deAcase_b/a-brl"/>
</dbReference>
<dbReference type="InterPro" id="IPR006837">
    <property type="entry name" value="Divergent_DAC"/>
</dbReference>
<dbReference type="EMBL" id="FLUP01000001">
    <property type="protein sequence ID" value="SBV96367.1"/>
    <property type="molecule type" value="Genomic_DNA"/>
</dbReference>
<dbReference type="GO" id="GO:0005975">
    <property type="term" value="P:carbohydrate metabolic process"/>
    <property type="evidence" value="ECO:0007669"/>
    <property type="project" value="InterPro"/>
</dbReference>
<organism evidence="1">
    <name type="scientific">uncultured Desulfovibrio sp</name>
    <dbReference type="NCBI Taxonomy" id="167968"/>
    <lineage>
        <taxon>Bacteria</taxon>
        <taxon>Pseudomonadati</taxon>
        <taxon>Thermodesulfobacteriota</taxon>
        <taxon>Desulfovibrionia</taxon>
        <taxon>Desulfovibrionales</taxon>
        <taxon>Desulfovibrionaceae</taxon>
        <taxon>Desulfovibrio</taxon>
        <taxon>environmental samples</taxon>
    </lineage>
</organism>